<protein>
    <recommendedName>
        <fullName evidence="3">Sporulation protein YtfJ</fullName>
    </recommendedName>
</protein>
<dbReference type="HOGENOM" id="CLU_115880_1_1_9"/>
<dbReference type="EMBL" id="CP003273">
    <property type="protein sequence ID" value="AGL02463.1"/>
    <property type="molecule type" value="Genomic_DNA"/>
</dbReference>
<accession>R4KGZ4</accession>
<dbReference type="eggNOG" id="COG3874">
    <property type="taxonomic scope" value="Bacteria"/>
</dbReference>
<organism evidence="1 2">
    <name type="scientific">Desulfoscipio gibsoniae DSM 7213</name>
    <dbReference type="NCBI Taxonomy" id="767817"/>
    <lineage>
        <taxon>Bacteria</taxon>
        <taxon>Bacillati</taxon>
        <taxon>Bacillota</taxon>
        <taxon>Clostridia</taxon>
        <taxon>Eubacteriales</taxon>
        <taxon>Desulfallaceae</taxon>
        <taxon>Desulfoscipio</taxon>
    </lineage>
</organism>
<gene>
    <name evidence="1" type="ORF">Desgi_3098</name>
</gene>
<dbReference type="STRING" id="767817.Desgi_3098"/>
<sequence>MFKEDIESLVSRLENLISTKTIIGEPIISGNTTIIPIVTASVGFGLGSGEGQDGASQGGKGTGAGAGMKLSPTALLIIQGDNVQVYSLTKKGSLAKLAETIPDVIKKFKSNEKDEQ</sequence>
<dbReference type="KEGG" id="dgi:Desgi_3098"/>
<evidence type="ECO:0000313" key="2">
    <source>
        <dbReference type="Proteomes" id="UP000013520"/>
    </source>
</evidence>
<reference evidence="1 2" key="1">
    <citation type="submission" date="2012-01" db="EMBL/GenBank/DDBJ databases">
        <title>Complete sequence of Desulfotomaculum gibsoniae DSM 7213.</title>
        <authorList>
            <consortium name="US DOE Joint Genome Institute"/>
            <person name="Lucas S."/>
            <person name="Han J."/>
            <person name="Lapidus A."/>
            <person name="Cheng J.-F."/>
            <person name="Goodwin L."/>
            <person name="Pitluck S."/>
            <person name="Peters L."/>
            <person name="Ovchinnikova G."/>
            <person name="Teshima H."/>
            <person name="Detter J.C."/>
            <person name="Han C."/>
            <person name="Tapia R."/>
            <person name="Land M."/>
            <person name="Hauser L."/>
            <person name="Kyrpides N."/>
            <person name="Ivanova N."/>
            <person name="Pagani I."/>
            <person name="Parshina S."/>
            <person name="Plugge C."/>
            <person name="Muyzer G."/>
            <person name="Kuever J."/>
            <person name="Ivanova A."/>
            <person name="Nazina T."/>
            <person name="Klenk H.-P."/>
            <person name="Brambilla E."/>
            <person name="Spring S."/>
            <person name="Stams A.F."/>
            <person name="Woyke T."/>
        </authorList>
    </citation>
    <scope>NUCLEOTIDE SEQUENCE [LARGE SCALE GENOMIC DNA]</scope>
    <source>
        <strain evidence="1 2">DSM 7213</strain>
    </source>
</reference>
<dbReference type="PANTHER" id="PTHR39162">
    <property type="entry name" value="GLL3345 PROTEIN"/>
    <property type="match status" value="1"/>
</dbReference>
<dbReference type="Proteomes" id="UP000013520">
    <property type="component" value="Chromosome"/>
</dbReference>
<dbReference type="Pfam" id="PF09579">
    <property type="entry name" value="Spore_YtfJ"/>
    <property type="match status" value="1"/>
</dbReference>
<dbReference type="PANTHER" id="PTHR39162:SF1">
    <property type="entry name" value="SPORULATION PROTEIN YTFJ"/>
    <property type="match status" value="1"/>
</dbReference>
<evidence type="ECO:0008006" key="3">
    <source>
        <dbReference type="Google" id="ProtNLM"/>
    </source>
</evidence>
<dbReference type="RefSeq" id="WP_006520660.1">
    <property type="nucleotide sequence ID" value="NC_021184.1"/>
</dbReference>
<dbReference type="AlphaFoldDB" id="R4KGZ4"/>
<name>R4KGZ4_9FIRM</name>
<keyword evidence="2" id="KW-1185">Reference proteome</keyword>
<dbReference type="OrthoDB" id="1711150at2"/>
<dbReference type="InterPro" id="IPR014229">
    <property type="entry name" value="Spore_YtfJ"/>
</dbReference>
<evidence type="ECO:0000313" key="1">
    <source>
        <dbReference type="EMBL" id="AGL02463.1"/>
    </source>
</evidence>
<dbReference type="PIRSF" id="PIRSF021377">
    <property type="entry name" value="YtfJ"/>
    <property type="match status" value="1"/>
</dbReference>
<proteinExistence type="predicted"/>